<gene>
    <name evidence="3" type="primary">LOC113874219</name>
</gene>
<dbReference type="PANTHER" id="PTHR31175:SF120">
    <property type="entry name" value="OS09G0547100 PROTEIN"/>
    <property type="match status" value="1"/>
</dbReference>
<protein>
    <submittedName>
        <fullName evidence="3">Auxin-responsive protein SAUR68-like</fullName>
    </submittedName>
</protein>
<dbReference type="GeneID" id="113874219"/>
<name>A0A8B8MLY6_ABRPR</name>
<proteinExistence type="inferred from homology"/>
<dbReference type="AlphaFoldDB" id="A0A8B8MLY6"/>
<dbReference type="KEGG" id="aprc:113874219"/>
<organism evidence="2 3">
    <name type="scientific">Abrus precatorius</name>
    <name type="common">Indian licorice</name>
    <name type="synonym">Glycine abrus</name>
    <dbReference type="NCBI Taxonomy" id="3816"/>
    <lineage>
        <taxon>Eukaryota</taxon>
        <taxon>Viridiplantae</taxon>
        <taxon>Streptophyta</taxon>
        <taxon>Embryophyta</taxon>
        <taxon>Tracheophyta</taxon>
        <taxon>Spermatophyta</taxon>
        <taxon>Magnoliopsida</taxon>
        <taxon>eudicotyledons</taxon>
        <taxon>Gunneridae</taxon>
        <taxon>Pentapetalae</taxon>
        <taxon>rosids</taxon>
        <taxon>fabids</taxon>
        <taxon>Fabales</taxon>
        <taxon>Fabaceae</taxon>
        <taxon>Papilionoideae</taxon>
        <taxon>50 kb inversion clade</taxon>
        <taxon>NPAAA clade</taxon>
        <taxon>indigoferoid/millettioid clade</taxon>
        <taxon>Abreae</taxon>
        <taxon>Abrus</taxon>
    </lineage>
</organism>
<evidence type="ECO:0000256" key="1">
    <source>
        <dbReference type="ARBA" id="ARBA00006974"/>
    </source>
</evidence>
<dbReference type="OrthoDB" id="1936278at2759"/>
<dbReference type="PANTHER" id="PTHR31175">
    <property type="entry name" value="AUXIN-RESPONSIVE FAMILY PROTEIN"/>
    <property type="match status" value="1"/>
</dbReference>
<dbReference type="Pfam" id="PF02519">
    <property type="entry name" value="Auxin_inducible"/>
    <property type="match status" value="1"/>
</dbReference>
<accession>A0A8B8MLY6</accession>
<dbReference type="GO" id="GO:0009733">
    <property type="term" value="P:response to auxin"/>
    <property type="evidence" value="ECO:0007669"/>
    <property type="project" value="InterPro"/>
</dbReference>
<reference evidence="3" key="2">
    <citation type="submission" date="2025-08" db="UniProtKB">
        <authorList>
            <consortium name="RefSeq"/>
        </authorList>
    </citation>
    <scope>IDENTIFICATION</scope>
    <source>
        <tissue evidence="3">Young leaves</tissue>
    </source>
</reference>
<sequence>MARKWQRMARIKRRKISLPRKRMKHKVAEKGHFVVYTADKVRFVVPLTYLRNNIFRELLRMSEEQFGLHIDGPIILPCDAAFMEYVVSLVQKHLSLELQNALQLIASLGFGFGSNCHCLTPMPASQPLAVV</sequence>
<reference evidence="2" key="1">
    <citation type="journal article" date="2019" name="Toxins">
        <title>Detection of Abrin-Like and Prepropulchellin-Like Toxin Genes and Transcripts Using Whole Genome Sequencing and Full-Length Transcript Sequencing of Abrus precatorius.</title>
        <authorList>
            <person name="Hovde B.T."/>
            <person name="Daligault H.E."/>
            <person name="Hanschen E.R."/>
            <person name="Kunde Y.A."/>
            <person name="Johnson M.B."/>
            <person name="Starkenburg S.R."/>
            <person name="Johnson S.L."/>
        </authorList>
    </citation>
    <scope>NUCLEOTIDE SEQUENCE [LARGE SCALE GENOMIC DNA]</scope>
</reference>
<evidence type="ECO:0000313" key="3">
    <source>
        <dbReference type="RefSeq" id="XP_027368249.1"/>
    </source>
</evidence>
<comment type="similarity">
    <text evidence="1">Belongs to the ARG7 family.</text>
</comment>
<dbReference type="RefSeq" id="XP_027368249.1">
    <property type="nucleotide sequence ID" value="XM_027512448.1"/>
</dbReference>
<dbReference type="Proteomes" id="UP000694853">
    <property type="component" value="Unplaced"/>
</dbReference>
<evidence type="ECO:0000313" key="2">
    <source>
        <dbReference type="Proteomes" id="UP000694853"/>
    </source>
</evidence>
<dbReference type="InterPro" id="IPR003676">
    <property type="entry name" value="SAUR_fam"/>
</dbReference>
<keyword evidence="2" id="KW-1185">Reference proteome</keyword>